<feature type="domain" description="Cytochrome c" evidence="6">
    <location>
        <begin position="1102"/>
        <end position="1241"/>
    </location>
</feature>
<dbReference type="SMART" id="SM00567">
    <property type="entry name" value="EZ_HEAT"/>
    <property type="match status" value="7"/>
</dbReference>
<evidence type="ECO:0000256" key="3">
    <source>
        <dbReference type="ARBA" id="ARBA00023004"/>
    </source>
</evidence>
<dbReference type="InterPro" id="IPR055557">
    <property type="entry name" value="DUF7133"/>
</dbReference>
<dbReference type="PROSITE" id="PS51007">
    <property type="entry name" value="CYTC"/>
    <property type="match status" value="1"/>
</dbReference>
<dbReference type="SUPFAM" id="SSF48371">
    <property type="entry name" value="ARM repeat"/>
    <property type="match status" value="1"/>
</dbReference>
<name>A0A518H4R9_9BACT</name>
<dbReference type="InterPro" id="IPR011989">
    <property type="entry name" value="ARM-like"/>
</dbReference>
<dbReference type="Proteomes" id="UP000317835">
    <property type="component" value="Chromosome"/>
</dbReference>
<dbReference type="NCBIfam" id="TIGR02603">
    <property type="entry name" value="CxxCH_TIGR02603"/>
    <property type="match status" value="1"/>
</dbReference>
<dbReference type="RefSeq" id="WP_145271658.1">
    <property type="nucleotide sequence ID" value="NZ_CP036426.1"/>
</dbReference>
<dbReference type="EMBL" id="CP036426">
    <property type="protein sequence ID" value="QDV35817.1"/>
    <property type="molecule type" value="Genomic_DNA"/>
</dbReference>
<dbReference type="InterPro" id="IPR011041">
    <property type="entry name" value="Quinoprot_gluc/sorb_DH_b-prop"/>
</dbReference>
<keyword evidence="1 4" id="KW-0349">Heme</keyword>
<dbReference type="PANTHER" id="PTHR33546">
    <property type="entry name" value="LARGE, MULTIFUNCTIONAL SECRETED PROTEIN-RELATED"/>
    <property type="match status" value="1"/>
</dbReference>
<feature type="signal peptide" evidence="5">
    <location>
        <begin position="1"/>
        <end position="22"/>
    </location>
</feature>
<dbReference type="Pfam" id="PF23500">
    <property type="entry name" value="DUF7133"/>
    <property type="match status" value="1"/>
</dbReference>
<protein>
    <submittedName>
        <fullName evidence="7">HEAT repeat protein</fullName>
    </submittedName>
</protein>
<dbReference type="PANTHER" id="PTHR33546:SF1">
    <property type="entry name" value="LARGE, MULTIFUNCTIONAL SECRETED PROTEIN"/>
    <property type="match status" value="1"/>
</dbReference>
<keyword evidence="2 4" id="KW-0479">Metal-binding</keyword>
<accession>A0A518H4R9</accession>
<dbReference type="OrthoDB" id="220263at2"/>
<dbReference type="Pfam" id="PF13646">
    <property type="entry name" value="HEAT_2"/>
    <property type="match status" value="2"/>
</dbReference>
<feature type="chain" id="PRO_5022100290" evidence="5">
    <location>
        <begin position="23"/>
        <end position="1248"/>
    </location>
</feature>
<dbReference type="InterPro" id="IPR011042">
    <property type="entry name" value="6-blade_b-propeller_TolB-like"/>
</dbReference>
<dbReference type="KEGG" id="tpla:ElP_37250"/>
<reference evidence="7 8" key="1">
    <citation type="submission" date="2019-02" db="EMBL/GenBank/DDBJ databases">
        <title>Deep-cultivation of Planctomycetes and their phenomic and genomic characterization uncovers novel biology.</title>
        <authorList>
            <person name="Wiegand S."/>
            <person name="Jogler M."/>
            <person name="Boedeker C."/>
            <person name="Pinto D."/>
            <person name="Vollmers J."/>
            <person name="Rivas-Marin E."/>
            <person name="Kohn T."/>
            <person name="Peeters S.H."/>
            <person name="Heuer A."/>
            <person name="Rast P."/>
            <person name="Oberbeckmann S."/>
            <person name="Bunk B."/>
            <person name="Jeske O."/>
            <person name="Meyerdierks A."/>
            <person name="Storesund J.E."/>
            <person name="Kallscheuer N."/>
            <person name="Luecker S."/>
            <person name="Lage O.M."/>
            <person name="Pohl T."/>
            <person name="Merkel B.J."/>
            <person name="Hornburger P."/>
            <person name="Mueller R.-W."/>
            <person name="Bruemmer F."/>
            <person name="Labrenz M."/>
            <person name="Spormann A.M."/>
            <person name="Op den Camp H."/>
            <person name="Overmann J."/>
            <person name="Amann R."/>
            <person name="Jetten M.S.M."/>
            <person name="Mascher T."/>
            <person name="Medema M.H."/>
            <person name="Devos D.P."/>
            <person name="Kaster A.-K."/>
            <person name="Ovreas L."/>
            <person name="Rohde M."/>
            <person name="Galperin M.Y."/>
            <person name="Jogler C."/>
        </authorList>
    </citation>
    <scope>NUCLEOTIDE SEQUENCE [LARGE SCALE GENOMIC DNA]</scope>
    <source>
        <strain evidence="7 8">ElP</strain>
    </source>
</reference>
<dbReference type="InterPro" id="IPR036909">
    <property type="entry name" value="Cyt_c-like_dom_sf"/>
</dbReference>
<dbReference type="SUPFAM" id="SSF46626">
    <property type="entry name" value="Cytochrome c"/>
    <property type="match status" value="1"/>
</dbReference>
<dbReference type="InterPro" id="IPR016024">
    <property type="entry name" value="ARM-type_fold"/>
</dbReference>
<gene>
    <name evidence="7" type="ORF">ElP_37250</name>
</gene>
<dbReference type="InterPro" id="IPR004155">
    <property type="entry name" value="PBS_lyase_HEAT"/>
</dbReference>
<keyword evidence="3 4" id="KW-0408">Iron</keyword>
<dbReference type="InterPro" id="IPR013427">
    <property type="entry name" value="Haem-bd_dom_put"/>
</dbReference>
<keyword evidence="8" id="KW-1185">Reference proteome</keyword>
<evidence type="ECO:0000313" key="8">
    <source>
        <dbReference type="Proteomes" id="UP000317835"/>
    </source>
</evidence>
<evidence type="ECO:0000256" key="2">
    <source>
        <dbReference type="ARBA" id="ARBA00022723"/>
    </source>
</evidence>
<keyword evidence="5" id="KW-0732">Signal</keyword>
<proteinExistence type="predicted"/>
<dbReference type="GO" id="GO:0009055">
    <property type="term" value="F:electron transfer activity"/>
    <property type="evidence" value="ECO:0007669"/>
    <property type="project" value="InterPro"/>
</dbReference>
<evidence type="ECO:0000256" key="5">
    <source>
        <dbReference type="SAM" id="SignalP"/>
    </source>
</evidence>
<sequence length="1248" mass="130627" precursor="true">MRRTARLLLAVALPWLARTGGASQDAAPPLPGVPEGWTVELVAEAPEILYPTAIVAAPDGTVYLGQDPMDMPGPPTEPIDSVVAIRPDGTITTFADGLWAVMGLEWIDDTLYVVHAPYLSAFRDADGDGVSDERVDLVTGLGPDLPGFSGLNDHVPSGMELGMDGFLYVSIGDKGIPRAVGTDREAIRLKGGGVVRVRPDGTDLEVVSTGERNPLSAFLTATDEVFTYGNDDDSKKWPNSLTHHVVGGHYGYPYEFMLEPDRCLPIVAGQLGGSGTQGMISKGDGLPERYRGDLFLCDWGLQAVFRVEVAPSGGTFRMTRREPFVTAGDVPDFRPFSVAPSADGASLYVVDWGVGNWLLSGVESGRLYRLTYAGDDASPPTPAPDVLDVAALDHPGHEVRLRAQRAMAARGAGAVAPLAGRLADAGRGTQGRLHALWALDAIGTPEAVAPLRQALTDADPTVRAQAAKRAGIRADLATRPALERLLDDADAVARREAAIALGKLGDPAAGPALMSGLGDPDPTVAWSIRRAIRSLGAWDAGLLLAALEDPARRGEALKLTDEAWAVPVADALARAAAGVEDPGARAEIVGNLAGILLAYPEWDGAWFGTNPLAGTMPQKTAPWDREGMRLALLGLIGALDDPDAAVRGRAIVGLRPAGPTVGPHLRKRLEVESDGENLRALALILGDQVDVAATPALARIAADPDAPMPARSAAVDALGNLPGPDALRALFGLTFDPGAPPGLVARALPKLAATKALPPNDLASFLDRPDPTVRIAALGAIAAVEGLPGHLADRVASLLDDPDPTARVAAIAAVSALGHRAAVPKLIEIAGAGDVDPTVRSASVRALAALPDPAALPVYLAALGGRDADLRRSAERALLAIRDRVRPQLEGHARSASISGPEAGSLGRILTRFRPIVDWKVIGPFARTTARVFLGEPSIDFNQSHSGVEGRPISWQPRKADPTTGRVVLDDFKGGRGDLGGFGYDETGSPDLAAFAYAEIPSDADREALLLFGSSGSLMVELNGEPVHTFTEYAGRPYATDSDRVRVRLKAGTNRLVMRVRQGIGTWAFGVQVSAPGQEWLAARPAEAGIEALRAFALGHDGDPARGEAIFFDEGGVGCVKCHAAGGKGSSDIGPDLTGLASKYDRAELIRSILEPSQRIATGYQPVLVATDDGRVIAGLVREESAEDLVLADAGANLVRLPKARVEERRVGQTSIMPGELAEALSPEEFADLVAYLGTLTAPPASGP</sequence>
<evidence type="ECO:0000256" key="4">
    <source>
        <dbReference type="PROSITE-ProRule" id="PRU00433"/>
    </source>
</evidence>
<evidence type="ECO:0000259" key="6">
    <source>
        <dbReference type="PROSITE" id="PS51007"/>
    </source>
</evidence>
<dbReference type="Gene3D" id="1.25.10.10">
    <property type="entry name" value="Leucine-rich Repeat Variant"/>
    <property type="match status" value="4"/>
</dbReference>
<dbReference type="GO" id="GO:0046872">
    <property type="term" value="F:metal ion binding"/>
    <property type="evidence" value="ECO:0007669"/>
    <property type="project" value="UniProtKB-KW"/>
</dbReference>
<dbReference type="AlphaFoldDB" id="A0A518H4R9"/>
<organism evidence="7 8">
    <name type="scientific">Tautonia plasticadhaerens</name>
    <dbReference type="NCBI Taxonomy" id="2527974"/>
    <lineage>
        <taxon>Bacteria</taxon>
        <taxon>Pseudomonadati</taxon>
        <taxon>Planctomycetota</taxon>
        <taxon>Planctomycetia</taxon>
        <taxon>Isosphaerales</taxon>
        <taxon>Isosphaeraceae</taxon>
        <taxon>Tautonia</taxon>
    </lineage>
</organism>
<evidence type="ECO:0000256" key="1">
    <source>
        <dbReference type="ARBA" id="ARBA00022617"/>
    </source>
</evidence>
<dbReference type="InterPro" id="IPR009056">
    <property type="entry name" value="Cyt_c-like_dom"/>
</dbReference>
<dbReference type="GO" id="GO:0020037">
    <property type="term" value="F:heme binding"/>
    <property type="evidence" value="ECO:0007669"/>
    <property type="project" value="InterPro"/>
</dbReference>
<dbReference type="SUPFAM" id="SSF50952">
    <property type="entry name" value="Soluble quinoprotein glucose dehydrogenase"/>
    <property type="match status" value="1"/>
</dbReference>
<dbReference type="Gene3D" id="1.10.760.10">
    <property type="entry name" value="Cytochrome c-like domain"/>
    <property type="match status" value="1"/>
</dbReference>
<evidence type="ECO:0000313" key="7">
    <source>
        <dbReference type="EMBL" id="QDV35817.1"/>
    </source>
</evidence>
<dbReference type="Gene3D" id="2.120.10.30">
    <property type="entry name" value="TolB, C-terminal domain"/>
    <property type="match status" value="1"/>
</dbReference>